<dbReference type="Gramene" id="Psat04G0028000-T1">
    <property type="protein sequence ID" value="KAI5414754.1"/>
    <property type="gene ID" value="KIW84_040280"/>
</dbReference>
<gene>
    <name evidence="2" type="ORF">KIW84_040280</name>
</gene>
<dbReference type="Proteomes" id="UP001058974">
    <property type="component" value="Chromosome 4"/>
</dbReference>
<evidence type="ECO:0000256" key="1">
    <source>
        <dbReference type="SAM" id="MobiDB-lite"/>
    </source>
</evidence>
<proteinExistence type="predicted"/>
<feature type="compositionally biased region" description="Basic and acidic residues" evidence="1">
    <location>
        <begin position="38"/>
        <end position="50"/>
    </location>
</feature>
<sequence length="126" mass="14359">MSSDAIQDQMQNLKYQKHLKWNLDSRSSDSGQNYKVSEASEHEVKSRSSDSEQMSSVKPRVFREGDLVLKKILSFKSDSRGKRTPNYEGPYVVKRDFSSGALILTTMDGEEFIRPVNADAVKKYFA</sequence>
<protein>
    <submittedName>
        <fullName evidence="2">Uncharacterized protein</fullName>
    </submittedName>
</protein>
<name>A0A9D4X740_PEA</name>
<dbReference type="AlphaFoldDB" id="A0A9D4X740"/>
<comment type="caution">
    <text evidence="2">The sequence shown here is derived from an EMBL/GenBank/DDBJ whole genome shotgun (WGS) entry which is preliminary data.</text>
</comment>
<feature type="region of interest" description="Disordered" evidence="1">
    <location>
        <begin position="24"/>
        <end position="58"/>
    </location>
</feature>
<dbReference type="EMBL" id="JAMSHJ010000004">
    <property type="protein sequence ID" value="KAI5414754.1"/>
    <property type="molecule type" value="Genomic_DNA"/>
</dbReference>
<evidence type="ECO:0000313" key="3">
    <source>
        <dbReference type="Proteomes" id="UP001058974"/>
    </source>
</evidence>
<accession>A0A9D4X740</accession>
<organism evidence="2 3">
    <name type="scientific">Pisum sativum</name>
    <name type="common">Garden pea</name>
    <name type="synonym">Lathyrus oleraceus</name>
    <dbReference type="NCBI Taxonomy" id="3888"/>
    <lineage>
        <taxon>Eukaryota</taxon>
        <taxon>Viridiplantae</taxon>
        <taxon>Streptophyta</taxon>
        <taxon>Embryophyta</taxon>
        <taxon>Tracheophyta</taxon>
        <taxon>Spermatophyta</taxon>
        <taxon>Magnoliopsida</taxon>
        <taxon>eudicotyledons</taxon>
        <taxon>Gunneridae</taxon>
        <taxon>Pentapetalae</taxon>
        <taxon>rosids</taxon>
        <taxon>fabids</taxon>
        <taxon>Fabales</taxon>
        <taxon>Fabaceae</taxon>
        <taxon>Papilionoideae</taxon>
        <taxon>50 kb inversion clade</taxon>
        <taxon>NPAAA clade</taxon>
        <taxon>Hologalegina</taxon>
        <taxon>IRL clade</taxon>
        <taxon>Fabeae</taxon>
        <taxon>Lathyrus</taxon>
    </lineage>
</organism>
<keyword evidence="3" id="KW-1185">Reference proteome</keyword>
<reference evidence="2 3" key="1">
    <citation type="journal article" date="2022" name="Nat. Genet.">
        <title>Improved pea reference genome and pan-genome highlight genomic features and evolutionary characteristics.</title>
        <authorList>
            <person name="Yang T."/>
            <person name="Liu R."/>
            <person name="Luo Y."/>
            <person name="Hu S."/>
            <person name="Wang D."/>
            <person name="Wang C."/>
            <person name="Pandey M.K."/>
            <person name="Ge S."/>
            <person name="Xu Q."/>
            <person name="Li N."/>
            <person name="Li G."/>
            <person name="Huang Y."/>
            <person name="Saxena R.K."/>
            <person name="Ji Y."/>
            <person name="Li M."/>
            <person name="Yan X."/>
            <person name="He Y."/>
            <person name="Liu Y."/>
            <person name="Wang X."/>
            <person name="Xiang C."/>
            <person name="Varshney R.K."/>
            <person name="Ding H."/>
            <person name="Gao S."/>
            <person name="Zong X."/>
        </authorList>
    </citation>
    <scope>NUCLEOTIDE SEQUENCE [LARGE SCALE GENOMIC DNA]</scope>
    <source>
        <strain evidence="2 3">cv. Zhongwan 6</strain>
    </source>
</reference>
<evidence type="ECO:0000313" key="2">
    <source>
        <dbReference type="EMBL" id="KAI5414754.1"/>
    </source>
</evidence>